<dbReference type="InterPro" id="IPR038092">
    <property type="entry name" value="PHAX_RNA-binding_sf"/>
</dbReference>
<dbReference type="Gene3D" id="1.10.10.1440">
    <property type="entry name" value="PHAX RNA-binding domain"/>
    <property type="match status" value="1"/>
</dbReference>
<protein>
    <recommendedName>
        <fullName evidence="4">Phosphorylated adapter RNA export protein</fullName>
    </recommendedName>
    <alternativeName>
        <fullName evidence="10">RNA U small nuclear RNA export adapter protein</fullName>
    </alternativeName>
</protein>
<evidence type="ECO:0000256" key="9">
    <source>
        <dbReference type="ARBA" id="ARBA00023242"/>
    </source>
</evidence>
<keyword evidence="5" id="KW-0813">Transport</keyword>
<feature type="compositionally biased region" description="Basic and acidic residues" evidence="11">
    <location>
        <begin position="328"/>
        <end position="337"/>
    </location>
</feature>
<keyword evidence="7" id="KW-0694">RNA-binding</keyword>
<feature type="compositionally biased region" description="Basic residues" evidence="11">
    <location>
        <begin position="283"/>
        <end position="292"/>
    </location>
</feature>
<evidence type="ECO:0000256" key="11">
    <source>
        <dbReference type="SAM" id="MobiDB-lite"/>
    </source>
</evidence>
<dbReference type="InterPro" id="IPR039047">
    <property type="entry name" value="PHAX"/>
</dbReference>
<dbReference type="PANTHER" id="PTHR13135:SF0">
    <property type="entry name" value="PHOSPHORYLATED ADAPTER RNA EXPORT PROTEIN"/>
    <property type="match status" value="1"/>
</dbReference>
<feature type="region of interest" description="Disordered" evidence="11">
    <location>
        <begin position="1"/>
        <end position="178"/>
    </location>
</feature>
<feature type="compositionally biased region" description="Polar residues" evidence="11">
    <location>
        <begin position="117"/>
        <end position="131"/>
    </location>
</feature>
<dbReference type="EMBL" id="KB007960">
    <property type="protein sequence ID" value="ELR18191.1"/>
    <property type="molecule type" value="Genomic_DNA"/>
</dbReference>
<accession>L8H1E6</accession>
<evidence type="ECO:0000256" key="10">
    <source>
        <dbReference type="ARBA" id="ARBA00030834"/>
    </source>
</evidence>
<dbReference type="GO" id="GO:0005634">
    <property type="term" value="C:nucleus"/>
    <property type="evidence" value="ECO:0007669"/>
    <property type="project" value="UniProtKB-SubCell"/>
</dbReference>
<dbReference type="Proteomes" id="UP000011083">
    <property type="component" value="Unassembled WGS sequence"/>
</dbReference>
<dbReference type="AlphaFoldDB" id="L8H1E6"/>
<dbReference type="STRING" id="1257118.L8H1E6"/>
<evidence type="ECO:0000256" key="6">
    <source>
        <dbReference type="ARBA" id="ARBA00022490"/>
    </source>
</evidence>
<evidence type="ECO:0000256" key="4">
    <source>
        <dbReference type="ARBA" id="ARBA00016856"/>
    </source>
</evidence>
<dbReference type="GO" id="GO:0005737">
    <property type="term" value="C:cytoplasm"/>
    <property type="evidence" value="ECO:0007669"/>
    <property type="project" value="UniProtKB-SubCell"/>
</dbReference>
<dbReference type="PANTHER" id="PTHR13135">
    <property type="entry name" value="CYTOSOLIC RESINIFERATOXIN BINDING PROTEIN RBP-26"/>
    <property type="match status" value="1"/>
</dbReference>
<dbReference type="GeneID" id="14918852"/>
<feature type="compositionally biased region" description="Basic and acidic residues" evidence="11">
    <location>
        <begin position="165"/>
        <end position="176"/>
    </location>
</feature>
<feature type="domain" description="Phosphorylated adapter RNA export protein RNA-binding" evidence="12">
    <location>
        <begin position="197"/>
        <end position="280"/>
    </location>
</feature>
<evidence type="ECO:0000313" key="13">
    <source>
        <dbReference type="EMBL" id="ELR18191.1"/>
    </source>
</evidence>
<name>L8H1E6_ACACF</name>
<feature type="compositionally biased region" description="Basic residues" evidence="11">
    <location>
        <begin position="100"/>
        <end position="114"/>
    </location>
</feature>
<feature type="compositionally biased region" description="Basic and acidic residues" evidence="11">
    <location>
        <begin position="63"/>
        <end position="72"/>
    </location>
</feature>
<organism evidence="13 14">
    <name type="scientific">Acanthamoeba castellanii (strain ATCC 30010 / Neff)</name>
    <dbReference type="NCBI Taxonomy" id="1257118"/>
    <lineage>
        <taxon>Eukaryota</taxon>
        <taxon>Amoebozoa</taxon>
        <taxon>Discosea</taxon>
        <taxon>Longamoebia</taxon>
        <taxon>Centramoebida</taxon>
        <taxon>Acanthamoebidae</taxon>
        <taxon>Acanthamoeba</taxon>
    </lineage>
</organism>
<comment type="similarity">
    <text evidence="3">Belongs to the PHAX family.</text>
</comment>
<gene>
    <name evidence="13" type="ORF">ACA1_369230</name>
</gene>
<keyword evidence="6" id="KW-0963">Cytoplasm</keyword>
<evidence type="ECO:0000313" key="14">
    <source>
        <dbReference type="Proteomes" id="UP000011083"/>
    </source>
</evidence>
<sequence>MEMEEQQGEVITIRGDEEDYYSQEGDEDDDAWHRARRRGSDDDDSGGDPAPAPRSGTNPISTESEHNQHADQKPTGGQDLMNTGLPAAAEALMAGGPQAKAKRGKKKAKRRMKGKQTNDNPPEPNTDSRSNPLAMADAGDVGSVSTSTIPTERPPSGQNQGRGGRGRERGRPERRGMTPQVIERFCAELKQQPSELVATKLAEKLYERKKDKISKILTVLGLERTLDLFSETMARERQGGMMIPASGRPRRRENSGEVFLTLLKERATKPELALINEEETKLKRSTRKRKRGTGGGAAAAAPDEGISTSRIRADDDTRQEDNCDDEEGGRSKVRDFEVIEAQPSSQVEAELPDRTTLEITRQQKKNHQKKKHRRGKRLKRTDDSLGAIVVPQAGAAADDNPFGAVW</sequence>
<evidence type="ECO:0000256" key="1">
    <source>
        <dbReference type="ARBA" id="ARBA00004123"/>
    </source>
</evidence>
<evidence type="ECO:0000256" key="7">
    <source>
        <dbReference type="ARBA" id="ARBA00022884"/>
    </source>
</evidence>
<dbReference type="VEuPathDB" id="AmoebaDB:ACA1_369230"/>
<reference evidence="13 14" key="1">
    <citation type="journal article" date="2013" name="Genome Biol.">
        <title>Genome of Acanthamoeba castellanii highlights extensive lateral gene transfer and early evolution of tyrosine kinase signaling.</title>
        <authorList>
            <person name="Clarke M."/>
            <person name="Lohan A.J."/>
            <person name="Liu B."/>
            <person name="Lagkouvardos I."/>
            <person name="Roy S."/>
            <person name="Zafar N."/>
            <person name="Bertelli C."/>
            <person name="Schilde C."/>
            <person name="Kianianmomeni A."/>
            <person name="Burglin T.R."/>
            <person name="Frech C."/>
            <person name="Turcotte B."/>
            <person name="Kopec K.O."/>
            <person name="Synnott J.M."/>
            <person name="Choo C."/>
            <person name="Paponov I."/>
            <person name="Finkler A."/>
            <person name="Soon Heng Tan C."/>
            <person name="Hutchins A.P."/>
            <person name="Weinmeier T."/>
            <person name="Rattei T."/>
            <person name="Chu J.S."/>
            <person name="Gimenez G."/>
            <person name="Irimia M."/>
            <person name="Rigden D.J."/>
            <person name="Fitzpatrick D.A."/>
            <person name="Lorenzo-Morales J."/>
            <person name="Bateman A."/>
            <person name="Chiu C.H."/>
            <person name="Tang P."/>
            <person name="Hegemann P."/>
            <person name="Fromm H."/>
            <person name="Raoult D."/>
            <person name="Greub G."/>
            <person name="Miranda-Saavedra D."/>
            <person name="Chen N."/>
            <person name="Nash P."/>
            <person name="Ginger M.L."/>
            <person name="Horn M."/>
            <person name="Schaap P."/>
            <person name="Caler L."/>
            <person name="Loftus B."/>
        </authorList>
    </citation>
    <scope>NUCLEOTIDE SEQUENCE [LARGE SCALE GENOMIC DNA]</scope>
    <source>
        <strain evidence="13 14">Neff</strain>
    </source>
</reference>
<comment type="subcellular location">
    <subcellularLocation>
        <location evidence="2">Cytoplasm</location>
    </subcellularLocation>
    <subcellularLocation>
        <location evidence="1">Nucleus</location>
    </subcellularLocation>
</comment>
<dbReference type="KEGG" id="acan:ACA1_369230"/>
<feature type="region of interest" description="Disordered" evidence="11">
    <location>
        <begin position="274"/>
        <end position="385"/>
    </location>
</feature>
<evidence type="ECO:0000259" key="12">
    <source>
        <dbReference type="Pfam" id="PF10258"/>
    </source>
</evidence>
<evidence type="ECO:0000256" key="2">
    <source>
        <dbReference type="ARBA" id="ARBA00004496"/>
    </source>
</evidence>
<dbReference type="InterPro" id="IPR019385">
    <property type="entry name" value="PHAX_RNA-binding_domain"/>
</dbReference>
<keyword evidence="8" id="KW-0653">Protein transport</keyword>
<dbReference type="Pfam" id="PF10258">
    <property type="entry name" value="PHAX_RNA-bd"/>
    <property type="match status" value="1"/>
</dbReference>
<dbReference type="GO" id="GO:0006408">
    <property type="term" value="P:snRNA export from nucleus"/>
    <property type="evidence" value="ECO:0007669"/>
    <property type="project" value="InterPro"/>
</dbReference>
<feature type="compositionally biased region" description="Basic and acidic residues" evidence="11">
    <location>
        <begin position="311"/>
        <end position="321"/>
    </location>
</feature>
<proteinExistence type="inferred from homology"/>
<dbReference type="OrthoDB" id="20573at2759"/>
<keyword evidence="14" id="KW-1185">Reference proteome</keyword>
<keyword evidence="9" id="KW-0539">Nucleus</keyword>
<dbReference type="GO" id="GO:0015031">
    <property type="term" value="P:protein transport"/>
    <property type="evidence" value="ECO:0007669"/>
    <property type="project" value="UniProtKB-KW"/>
</dbReference>
<evidence type="ECO:0000256" key="5">
    <source>
        <dbReference type="ARBA" id="ARBA00022448"/>
    </source>
</evidence>
<dbReference type="RefSeq" id="XP_004340211.1">
    <property type="nucleotide sequence ID" value="XM_004340163.1"/>
</dbReference>
<dbReference type="GO" id="GO:0003723">
    <property type="term" value="F:RNA binding"/>
    <property type="evidence" value="ECO:0007669"/>
    <property type="project" value="UniProtKB-KW"/>
</dbReference>
<feature type="compositionally biased region" description="Acidic residues" evidence="11">
    <location>
        <begin position="16"/>
        <end position="30"/>
    </location>
</feature>
<evidence type="ECO:0000256" key="3">
    <source>
        <dbReference type="ARBA" id="ARBA00006094"/>
    </source>
</evidence>
<feature type="compositionally biased region" description="Basic residues" evidence="11">
    <location>
        <begin position="362"/>
        <end position="379"/>
    </location>
</feature>
<evidence type="ECO:0000256" key="8">
    <source>
        <dbReference type="ARBA" id="ARBA00022927"/>
    </source>
</evidence>